<dbReference type="Gene3D" id="2.60.40.730">
    <property type="entry name" value="SOR catalytic domain"/>
    <property type="match status" value="1"/>
</dbReference>
<evidence type="ECO:0000259" key="2">
    <source>
        <dbReference type="Pfam" id="PF01880"/>
    </source>
</evidence>
<dbReference type="KEGG" id="mcau:MIT9_P0781"/>
<dbReference type="PROSITE" id="PS51318">
    <property type="entry name" value="TAT"/>
    <property type="match status" value="1"/>
</dbReference>
<feature type="chain" id="PRO_5043627904" evidence="1">
    <location>
        <begin position="25"/>
        <end position="137"/>
    </location>
</feature>
<keyword evidence="4" id="KW-1185">Reference proteome</keyword>
<evidence type="ECO:0000256" key="1">
    <source>
        <dbReference type="SAM" id="SignalP"/>
    </source>
</evidence>
<dbReference type="GO" id="GO:0005506">
    <property type="term" value="F:iron ion binding"/>
    <property type="evidence" value="ECO:0007669"/>
    <property type="project" value="InterPro"/>
</dbReference>
<name>A0AAU9CMS4_9GAMM</name>
<organism evidence="3 4">
    <name type="scientific">Methylomarinovum caldicuralii</name>
    <dbReference type="NCBI Taxonomy" id="438856"/>
    <lineage>
        <taxon>Bacteria</taxon>
        <taxon>Pseudomonadati</taxon>
        <taxon>Pseudomonadota</taxon>
        <taxon>Gammaproteobacteria</taxon>
        <taxon>Methylococcales</taxon>
        <taxon>Methylothermaceae</taxon>
        <taxon>Methylomarinovum</taxon>
    </lineage>
</organism>
<evidence type="ECO:0000313" key="3">
    <source>
        <dbReference type="EMBL" id="BCX81203.1"/>
    </source>
</evidence>
<dbReference type="EC" id="1.15.1.2" evidence="3"/>
<dbReference type="AlphaFoldDB" id="A0AAU9CMS4"/>
<feature type="signal peptide" evidence="1">
    <location>
        <begin position="1"/>
        <end position="24"/>
    </location>
</feature>
<dbReference type="EMBL" id="AP024714">
    <property type="protein sequence ID" value="BCX81203.1"/>
    <property type="molecule type" value="Genomic_DNA"/>
</dbReference>
<keyword evidence="3" id="KW-0560">Oxidoreductase</keyword>
<dbReference type="InterPro" id="IPR002742">
    <property type="entry name" value="Desulfoferrodoxin_Fe-bd_dom"/>
</dbReference>
<feature type="domain" description="Desulfoferrodoxin ferrous iron-binding" evidence="2">
    <location>
        <begin position="46"/>
        <end position="132"/>
    </location>
</feature>
<gene>
    <name evidence="3" type="ORF">MIT9_P0781</name>
</gene>
<dbReference type="RefSeq" id="WP_317706136.1">
    <property type="nucleotide sequence ID" value="NZ_AP024714.1"/>
</dbReference>
<evidence type="ECO:0000313" key="4">
    <source>
        <dbReference type="Proteomes" id="UP001321825"/>
    </source>
</evidence>
<reference evidence="4" key="1">
    <citation type="journal article" date="2024" name="Int. J. Syst. Evol. Microbiol.">
        <title>Methylomarinovum tepidoasis sp. nov., a moderately thermophilic methanotroph of the family Methylothermaceae isolated from a deep-sea hydrothermal field.</title>
        <authorList>
            <person name="Hirayama H."/>
            <person name="Takaki Y."/>
            <person name="Abe M."/>
            <person name="Miyazaki M."/>
            <person name="Uematsu K."/>
            <person name="Matsui Y."/>
            <person name="Takai K."/>
        </authorList>
    </citation>
    <scope>NUCLEOTIDE SEQUENCE [LARGE SCALE GENOMIC DNA]</scope>
    <source>
        <strain evidence="4">IT-9</strain>
    </source>
</reference>
<proteinExistence type="predicted"/>
<dbReference type="InterPro" id="IPR036073">
    <property type="entry name" value="Desulfoferrodoxin_Fe-bd_dom_sf"/>
</dbReference>
<protein>
    <submittedName>
        <fullName evidence="3">Superoxide reductase</fullName>
        <ecNumber evidence="3">1.15.1.2</ecNumber>
    </submittedName>
</protein>
<keyword evidence="1" id="KW-0732">Signal</keyword>
<dbReference type="Pfam" id="PF01880">
    <property type="entry name" value="Desulfoferrodox"/>
    <property type="match status" value="1"/>
</dbReference>
<dbReference type="Proteomes" id="UP001321825">
    <property type="component" value="Chromosome"/>
</dbReference>
<dbReference type="InterPro" id="IPR006311">
    <property type="entry name" value="TAT_signal"/>
</dbReference>
<dbReference type="GO" id="GO:0050605">
    <property type="term" value="F:superoxide reductase activity"/>
    <property type="evidence" value="ECO:0007669"/>
    <property type="project" value="UniProtKB-EC"/>
</dbReference>
<sequence>MKRRHFMTGAAALAAAGAVPPVLAAPPSPAGGVYYTQDLPGRWKGKEAGHVPRMEVLGRVGGLHIQVTTAHPMDGCRHYIVKHVVLDGKYRFLDEHVFDPEKDKVPVSEFNLGTYRGQIYLLSMCNLHDVWLATYRV</sequence>
<dbReference type="SUPFAM" id="SSF49367">
    <property type="entry name" value="Superoxide reductase-like"/>
    <property type="match status" value="1"/>
</dbReference>
<accession>A0AAU9CMS4</accession>